<dbReference type="AlphaFoldDB" id="L7LTV7"/>
<dbReference type="GO" id="GO:0030682">
    <property type="term" value="P:symbiont-mediated perturbation of host defenses"/>
    <property type="evidence" value="ECO:0007669"/>
    <property type="project" value="InterPro"/>
</dbReference>
<organism evidence="2">
    <name type="scientific">Rhipicephalus pulchellus</name>
    <name type="common">Yellow backed tick</name>
    <name type="synonym">Dermacentor pulchellus</name>
    <dbReference type="NCBI Taxonomy" id="72859"/>
    <lineage>
        <taxon>Eukaryota</taxon>
        <taxon>Metazoa</taxon>
        <taxon>Ecdysozoa</taxon>
        <taxon>Arthropoda</taxon>
        <taxon>Chelicerata</taxon>
        <taxon>Arachnida</taxon>
        <taxon>Acari</taxon>
        <taxon>Parasitiformes</taxon>
        <taxon>Ixodida</taxon>
        <taxon>Ixodoidea</taxon>
        <taxon>Ixodidae</taxon>
        <taxon>Rhipicephalinae</taxon>
        <taxon>Rhipicephalus</taxon>
        <taxon>Rhipicephalus</taxon>
    </lineage>
</organism>
<name>L7LTV7_RHIPC</name>
<feature type="transmembrane region" description="Helical" evidence="1">
    <location>
        <begin position="89"/>
        <end position="107"/>
    </location>
</feature>
<dbReference type="GO" id="GO:0043176">
    <property type="term" value="F:amine binding"/>
    <property type="evidence" value="ECO:0007669"/>
    <property type="project" value="InterPro"/>
</dbReference>
<accession>L7LTV7</accession>
<dbReference type="EMBL" id="GACK01010765">
    <property type="protein sequence ID" value="JAA54269.1"/>
    <property type="molecule type" value="mRNA"/>
</dbReference>
<feature type="transmembrane region" description="Helical" evidence="1">
    <location>
        <begin position="114"/>
        <end position="134"/>
    </location>
</feature>
<dbReference type="SUPFAM" id="SSF50814">
    <property type="entry name" value="Lipocalins"/>
    <property type="match status" value="2"/>
</dbReference>
<evidence type="ECO:0008006" key="3">
    <source>
        <dbReference type="Google" id="ProtNLM"/>
    </source>
</evidence>
<evidence type="ECO:0000313" key="2">
    <source>
        <dbReference type="EMBL" id="JAA54269.1"/>
    </source>
</evidence>
<feature type="transmembrane region" description="Helical" evidence="1">
    <location>
        <begin position="7"/>
        <end position="29"/>
    </location>
</feature>
<protein>
    <recommendedName>
        <fullName evidence="3">Lipocalin</fullName>
    </recommendedName>
</protein>
<dbReference type="InterPro" id="IPR012674">
    <property type="entry name" value="Calycin"/>
</dbReference>
<keyword evidence="1" id="KW-0812">Transmembrane</keyword>
<sequence>MISRSNLPVVTIAIFAFLLVVNFAGAYFYPELKPYVQKYQDVQRCGPMYEDYYLVYRNYLYDSQYGGTTRCVKFHKIVHQTGLHALTKISWASFSACIPLYLHLIMISRSNLPVVTIAIFAFVLVLNFAGAYFYPELKPYVQKYQDVQRCGPMYEDYYLVYRNYVYDSQYGGTTRCVKFHKIVHQTDLHALTKISWATSGFGRRYMHGHDTLTSTPGYTARNLHTITSHHEPAAWNHHTIYIDCTSCYIGRHHYARNGYGCSLWRPVSLISQNRTDYCDFIFDAVCGSSPKYYISDPACERVPEMLVTSKAPWSQ</sequence>
<dbReference type="Gene3D" id="2.40.128.20">
    <property type="match status" value="2"/>
</dbReference>
<evidence type="ECO:0000256" key="1">
    <source>
        <dbReference type="SAM" id="Phobius"/>
    </source>
</evidence>
<dbReference type="InterPro" id="IPR002970">
    <property type="entry name" value="Tick_his-bd"/>
</dbReference>
<reference evidence="2" key="2">
    <citation type="journal article" date="2015" name="J. Proteomics">
        <title>Sexual differences in the sialomes of the zebra tick, Rhipicephalus pulchellus.</title>
        <authorList>
            <person name="Tan A.W."/>
            <person name="Francischetti I.M."/>
            <person name="Slovak M."/>
            <person name="Kini R.M."/>
            <person name="Ribeiro J.M."/>
        </authorList>
    </citation>
    <scope>NUCLEOTIDE SEQUENCE</scope>
    <source>
        <tissue evidence="2">Salivary gland</tissue>
    </source>
</reference>
<reference evidence="2" key="1">
    <citation type="submission" date="2012-11" db="EMBL/GenBank/DDBJ databases">
        <authorList>
            <person name="Lucero-Rivera Y.E."/>
            <person name="Tovar-Ramirez D."/>
        </authorList>
    </citation>
    <scope>NUCLEOTIDE SEQUENCE</scope>
    <source>
        <tissue evidence="2">Salivary gland</tissue>
    </source>
</reference>
<keyword evidence="1" id="KW-1133">Transmembrane helix</keyword>
<dbReference type="Pfam" id="PF02098">
    <property type="entry name" value="His_binding"/>
    <property type="match status" value="1"/>
</dbReference>
<proteinExistence type="evidence at transcript level"/>
<keyword evidence="1" id="KW-0472">Membrane</keyword>